<dbReference type="Proteomes" id="UP000249061">
    <property type="component" value="Unassembled WGS sequence"/>
</dbReference>
<comment type="caution">
    <text evidence="1">The sequence shown here is derived from an EMBL/GenBank/DDBJ whole genome shotgun (WGS) entry which is preliminary data.</text>
</comment>
<gene>
    <name evidence="1" type="ORF">DI536_15385</name>
</gene>
<dbReference type="AlphaFoldDB" id="A0A2W5TLV8"/>
<evidence type="ECO:0000313" key="2">
    <source>
        <dbReference type="Proteomes" id="UP000249061"/>
    </source>
</evidence>
<proteinExistence type="predicted"/>
<protein>
    <submittedName>
        <fullName evidence="1">Uncharacterized protein</fullName>
    </submittedName>
</protein>
<reference evidence="1 2" key="1">
    <citation type="submission" date="2017-08" db="EMBL/GenBank/DDBJ databases">
        <title>Infants hospitalized years apart are colonized by the same room-sourced microbial strains.</title>
        <authorList>
            <person name="Brooks B."/>
            <person name="Olm M.R."/>
            <person name="Firek B.A."/>
            <person name="Baker R."/>
            <person name="Thomas B.C."/>
            <person name="Morowitz M.J."/>
            <person name="Banfield J.F."/>
        </authorList>
    </citation>
    <scope>NUCLEOTIDE SEQUENCE [LARGE SCALE GENOMIC DNA]</scope>
    <source>
        <strain evidence="1">S2_003_000_R2_14</strain>
    </source>
</reference>
<accession>A0A2W5TLV8</accession>
<evidence type="ECO:0000313" key="1">
    <source>
        <dbReference type="EMBL" id="PZR12285.1"/>
    </source>
</evidence>
<name>A0A2W5TLV8_9BACT</name>
<organism evidence="1 2">
    <name type="scientific">Archangium gephyra</name>
    <dbReference type="NCBI Taxonomy" id="48"/>
    <lineage>
        <taxon>Bacteria</taxon>
        <taxon>Pseudomonadati</taxon>
        <taxon>Myxococcota</taxon>
        <taxon>Myxococcia</taxon>
        <taxon>Myxococcales</taxon>
        <taxon>Cystobacterineae</taxon>
        <taxon>Archangiaceae</taxon>
        <taxon>Archangium</taxon>
    </lineage>
</organism>
<dbReference type="EMBL" id="QFQP01000012">
    <property type="protein sequence ID" value="PZR12285.1"/>
    <property type="molecule type" value="Genomic_DNA"/>
</dbReference>
<sequence>MQVRLKDAERLANHADDLLNEAQAAADAAQPEKLQRALDAAKKDLNDKDFSLVAGAHDYLDRYNELSGRVPTVKQDREHRDLVAKIDAARTQLTPKVQAFNDAAAASNPSAPGASVITDVEAKSKELADALAPQLALINSTPEGAQWVKTQQDAMAKAGEAATRGKKGVAFLEGPVAAWREGLALQTAAKGKATPAEKEQSLLAAKEKLVSCATAAKTFADDKSISALAFTVPEGKPLTPTQLVGTCQKALKPVEVELKAAQKKLKKK</sequence>